<feature type="transmembrane region" description="Helical" evidence="2">
    <location>
        <begin position="25"/>
        <end position="42"/>
    </location>
</feature>
<comment type="caution">
    <text evidence="3">The sequence shown here is derived from an EMBL/GenBank/DDBJ whole genome shotgun (WGS) entry which is preliminary data.</text>
</comment>
<organism evidence="3">
    <name type="scientific">Tanacetum cinerariifolium</name>
    <name type="common">Dalmatian daisy</name>
    <name type="synonym">Chrysanthemum cinerariifolium</name>
    <dbReference type="NCBI Taxonomy" id="118510"/>
    <lineage>
        <taxon>Eukaryota</taxon>
        <taxon>Viridiplantae</taxon>
        <taxon>Streptophyta</taxon>
        <taxon>Embryophyta</taxon>
        <taxon>Tracheophyta</taxon>
        <taxon>Spermatophyta</taxon>
        <taxon>Magnoliopsida</taxon>
        <taxon>eudicotyledons</taxon>
        <taxon>Gunneridae</taxon>
        <taxon>Pentapetalae</taxon>
        <taxon>asterids</taxon>
        <taxon>campanulids</taxon>
        <taxon>Asterales</taxon>
        <taxon>Asteraceae</taxon>
        <taxon>Asteroideae</taxon>
        <taxon>Anthemideae</taxon>
        <taxon>Anthemidinae</taxon>
        <taxon>Tanacetum</taxon>
    </lineage>
</organism>
<reference evidence="3" key="1">
    <citation type="journal article" date="2019" name="Sci. Rep.">
        <title>Draft genome of Tanacetum cinerariifolium, the natural source of mosquito coil.</title>
        <authorList>
            <person name="Yamashiro T."/>
            <person name="Shiraishi A."/>
            <person name="Satake H."/>
            <person name="Nakayama K."/>
        </authorList>
    </citation>
    <scope>NUCLEOTIDE SEQUENCE</scope>
</reference>
<feature type="region of interest" description="Disordered" evidence="1">
    <location>
        <begin position="1"/>
        <end position="23"/>
    </location>
</feature>
<evidence type="ECO:0000256" key="2">
    <source>
        <dbReference type="SAM" id="Phobius"/>
    </source>
</evidence>
<gene>
    <name evidence="3" type="ORF">Tci_628311</name>
</gene>
<accession>A0A699JVQ9</accession>
<keyword evidence="2" id="KW-1133">Transmembrane helix</keyword>
<dbReference type="AlphaFoldDB" id="A0A699JVQ9"/>
<protein>
    <submittedName>
        <fullName evidence="3">Uncharacterized protein</fullName>
    </submittedName>
</protein>
<evidence type="ECO:0000256" key="1">
    <source>
        <dbReference type="SAM" id="MobiDB-lite"/>
    </source>
</evidence>
<sequence>GSGAGDGGVQRHGCRSGGVSDGGDGWWRVAMTWGAVLWWLVVEGGVVGGSRQRLDDG</sequence>
<name>A0A699JVQ9_TANCI</name>
<feature type="non-terminal residue" evidence="3">
    <location>
        <position position="1"/>
    </location>
</feature>
<evidence type="ECO:0000313" key="3">
    <source>
        <dbReference type="EMBL" id="GFA56339.1"/>
    </source>
</evidence>
<keyword evidence="2" id="KW-0472">Membrane</keyword>
<keyword evidence="2" id="KW-0812">Transmembrane</keyword>
<dbReference type="EMBL" id="BKCJ010446275">
    <property type="protein sequence ID" value="GFA56339.1"/>
    <property type="molecule type" value="Genomic_DNA"/>
</dbReference>
<proteinExistence type="predicted"/>